<dbReference type="PROSITE" id="PS50932">
    <property type="entry name" value="HTH_LACI_2"/>
    <property type="match status" value="1"/>
</dbReference>
<evidence type="ECO:0000259" key="4">
    <source>
        <dbReference type="PROSITE" id="PS50932"/>
    </source>
</evidence>
<gene>
    <name evidence="5" type="ORF">GFD21_08875</name>
</gene>
<keyword evidence="1" id="KW-0805">Transcription regulation</keyword>
<dbReference type="CDD" id="cd01392">
    <property type="entry name" value="HTH_LacI"/>
    <property type="match status" value="1"/>
</dbReference>
<evidence type="ECO:0000256" key="2">
    <source>
        <dbReference type="ARBA" id="ARBA00023125"/>
    </source>
</evidence>
<keyword evidence="2" id="KW-0238">DNA-binding</keyword>
<dbReference type="PANTHER" id="PTHR30146:SF109">
    <property type="entry name" value="HTH-TYPE TRANSCRIPTIONAL REGULATOR GALS"/>
    <property type="match status" value="1"/>
</dbReference>
<dbReference type="EMBL" id="WHZV01000008">
    <property type="protein sequence ID" value="NEG55863.1"/>
    <property type="molecule type" value="Genomic_DNA"/>
</dbReference>
<dbReference type="InterPro" id="IPR028082">
    <property type="entry name" value="Peripla_BP_I"/>
</dbReference>
<dbReference type="CDD" id="cd06267">
    <property type="entry name" value="PBP1_LacI_sugar_binding-like"/>
    <property type="match status" value="1"/>
</dbReference>
<dbReference type="GO" id="GO:0003700">
    <property type="term" value="F:DNA-binding transcription factor activity"/>
    <property type="evidence" value="ECO:0007669"/>
    <property type="project" value="TreeGrafter"/>
</dbReference>
<dbReference type="SUPFAM" id="SSF53822">
    <property type="entry name" value="Periplasmic binding protein-like I"/>
    <property type="match status" value="1"/>
</dbReference>
<keyword evidence="6" id="KW-1185">Reference proteome</keyword>
<evidence type="ECO:0000313" key="5">
    <source>
        <dbReference type="EMBL" id="NEG55863.1"/>
    </source>
</evidence>
<name>A0A6L9SVH7_9BIFI</name>
<dbReference type="Pfam" id="PF13377">
    <property type="entry name" value="Peripla_BP_3"/>
    <property type="match status" value="1"/>
</dbReference>
<evidence type="ECO:0000313" key="6">
    <source>
        <dbReference type="Proteomes" id="UP000483293"/>
    </source>
</evidence>
<evidence type="ECO:0000256" key="1">
    <source>
        <dbReference type="ARBA" id="ARBA00023015"/>
    </source>
</evidence>
<dbReference type="Gene3D" id="3.40.50.2300">
    <property type="match status" value="2"/>
</dbReference>
<dbReference type="InterPro" id="IPR000843">
    <property type="entry name" value="HTH_LacI"/>
</dbReference>
<dbReference type="Gene3D" id="1.10.260.40">
    <property type="entry name" value="lambda repressor-like DNA-binding domains"/>
    <property type="match status" value="1"/>
</dbReference>
<dbReference type="InterPro" id="IPR010982">
    <property type="entry name" value="Lambda_DNA-bd_dom_sf"/>
</dbReference>
<dbReference type="PANTHER" id="PTHR30146">
    <property type="entry name" value="LACI-RELATED TRANSCRIPTIONAL REPRESSOR"/>
    <property type="match status" value="1"/>
</dbReference>
<proteinExistence type="predicted"/>
<dbReference type="InterPro" id="IPR046335">
    <property type="entry name" value="LacI/GalR-like_sensor"/>
</dbReference>
<dbReference type="RefSeq" id="WP_163197625.1">
    <property type="nucleotide sequence ID" value="NZ_WHZV01000008.1"/>
</dbReference>
<dbReference type="SUPFAM" id="SSF47413">
    <property type="entry name" value="lambda repressor-like DNA-binding domains"/>
    <property type="match status" value="1"/>
</dbReference>
<accession>A0A6L9SVH7</accession>
<reference evidence="5 6" key="1">
    <citation type="submission" date="2019-10" db="EMBL/GenBank/DDBJ databases">
        <title>Bifidobacterium from non-human primates.</title>
        <authorList>
            <person name="Modesto M."/>
        </authorList>
    </citation>
    <scope>NUCLEOTIDE SEQUENCE [LARGE SCALE GENOMIC DNA]</scope>
    <source>
        <strain evidence="5 6">SMA15</strain>
    </source>
</reference>
<dbReference type="Proteomes" id="UP000483293">
    <property type="component" value="Unassembled WGS sequence"/>
</dbReference>
<organism evidence="5 6">
    <name type="scientific">Bifidobacterium platyrrhinorum</name>
    <dbReference type="NCBI Taxonomy" id="2661628"/>
    <lineage>
        <taxon>Bacteria</taxon>
        <taxon>Bacillati</taxon>
        <taxon>Actinomycetota</taxon>
        <taxon>Actinomycetes</taxon>
        <taxon>Bifidobacteriales</taxon>
        <taxon>Bifidobacteriaceae</taxon>
        <taxon>Bifidobacterium</taxon>
    </lineage>
</organism>
<keyword evidence="3" id="KW-0804">Transcription</keyword>
<dbReference type="GO" id="GO:0000976">
    <property type="term" value="F:transcription cis-regulatory region binding"/>
    <property type="evidence" value="ECO:0007669"/>
    <property type="project" value="TreeGrafter"/>
</dbReference>
<sequence>MPARRKVGVSDVAKRAGVSIGTVSNYLNYPERVSDTLKAKIGAAIAELGYVPRRSAPAPEPSAKGTPVIGYVMTDIEHSLFTSIFEGVQEVCEENGMQVIALNASSDLERQHALVGILIDMKVAGILLSTVQDSAQDVAAARAAGIPVIVIDHSHPHGCEPACAILENNLSVGRVAAEELIRTGCRRVAFAAHSFDYEQIQDRQLGVQKAVMAAGGDATFTLIDSGGLLIEDGYQLGLTLSGNPDAAPDGIVAASDAVAVGLIIGLEERGALRVPDDVSVIGSEGVALPTVSPTPLTVMQAPGVDMGRKAMMQMLDYMEDPATHVHGTMLLEPTLVRRASTRRAPGDDTTD</sequence>
<comment type="caution">
    <text evidence="5">The sequence shown here is derived from an EMBL/GenBank/DDBJ whole genome shotgun (WGS) entry which is preliminary data.</text>
</comment>
<evidence type="ECO:0000256" key="3">
    <source>
        <dbReference type="ARBA" id="ARBA00023163"/>
    </source>
</evidence>
<dbReference type="SMART" id="SM00354">
    <property type="entry name" value="HTH_LACI"/>
    <property type="match status" value="1"/>
</dbReference>
<dbReference type="Pfam" id="PF00356">
    <property type="entry name" value="LacI"/>
    <property type="match status" value="1"/>
</dbReference>
<dbReference type="PROSITE" id="PS00356">
    <property type="entry name" value="HTH_LACI_1"/>
    <property type="match status" value="1"/>
</dbReference>
<feature type="domain" description="HTH lacI-type" evidence="4">
    <location>
        <begin position="7"/>
        <end position="56"/>
    </location>
</feature>
<protein>
    <submittedName>
        <fullName evidence="5">Substrate-binding domain-containing protein</fullName>
    </submittedName>
</protein>
<dbReference type="AlphaFoldDB" id="A0A6L9SVH7"/>